<dbReference type="InterPro" id="IPR012967">
    <property type="entry name" value="COMT_dimerisation"/>
</dbReference>
<evidence type="ECO:0000259" key="5">
    <source>
        <dbReference type="Pfam" id="PF08100"/>
    </source>
</evidence>
<proteinExistence type="predicted"/>
<dbReference type="Pfam" id="PF00891">
    <property type="entry name" value="Methyltransf_2"/>
    <property type="match status" value="2"/>
</dbReference>
<dbReference type="SUPFAM" id="SSF46785">
    <property type="entry name" value="Winged helix' DNA-binding domain"/>
    <property type="match status" value="1"/>
</dbReference>
<gene>
    <name evidence="6" type="ORF">EZV62_010115</name>
</gene>
<evidence type="ECO:0000256" key="2">
    <source>
        <dbReference type="ARBA" id="ARBA00022679"/>
    </source>
</evidence>
<dbReference type="FunFam" id="1.10.10.10:FF:000357">
    <property type="entry name" value="Caffeic acid 3-O-methyltransferase"/>
    <property type="match status" value="1"/>
</dbReference>
<evidence type="ECO:0008006" key="8">
    <source>
        <dbReference type="Google" id="ProtNLM"/>
    </source>
</evidence>
<keyword evidence="7" id="KW-1185">Reference proteome</keyword>
<dbReference type="Gene3D" id="3.40.50.150">
    <property type="entry name" value="Vaccinia Virus protein VP39"/>
    <property type="match status" value="2"/>
</dbReference>
<sequence length="464" mass="51835">MDPSVETQPETNTQQQEEEEAYYSYANNLAMSVVLPMALRTAVELDVFDIIAKAGPGAKLSASEIATQIPNTNPNAPNMLDRILRLLASYRVLDCSINSGQERLYDISRVSKYFVSNEEGVSLASFLDLFLQSVFLESWPKMKDAIMKGGIPFNMVHGMRMFEYAAANPKFNEVYNNALFNSTTIVMKKTLESYKGFEQFKQLVDVGGGFGITLSVITSKYPHLKAINFDLPHVINDAPSYPGVEHLSGDMFQSVPKGDAIILKSILHCWDDNNCLRLLKNCYKAIPEDGKVIVMNGVLPLEPEKSDSARDISLTHVYLMIRGDGATERTKEEYVALATGSGFKDVEHVGGDMFESVPKGDAIFMKWILHDWSDEHCLKLLKNCYKSIPEDGKLIVVESVLPDFPETYTATKAAFQVDVLMMTQNPGGKERSRQEYMALATGAEFSGIRFETSACNSWVMEFYK</sequence>
<dbReference type="InterPro" id="IPR036390">
    <property type="entry name" value="WH_DNA-bd_sf"/>
</dbReference>
<keyword evidence="3" id="KW-0949">S-adenosyl-L-methionine</keyword>
<comment type="caution">
    <text evidence="6">The sequence shown here is derived from an EMBL/GenBank/DDBJ whole genome shotgun (WGS) entry which is preliminary data.</text>
</comment>
<dbReference type="SUPFAM" id="SSF53335">
    <property type="entry name" value="S-adenosyl-L-methionine-dependent methyltransferases"/>
    <property type="match status" value="2"/>
</dbReference>
<accession>A0A5C7I1F9</accession>
<dbReference type="EMBL" id="VAHF01000004">
    <property type="protein sequence ID" value="TXG63121.1"/>
    <property type="molecule type" value="Genomic_DNA"/>
</dbReference>
<dbReference type="InterPro" id="IPR016461">
    <property type="entry name" value="COMT-like"/>
</dbReference>
<feature type="domain" description="O-methyltransferase C-terminal" evidence="4">
    <location>
        <begin position="345"/>
        <end position="446"/>
    </location>
</feature>
<dbReference type="InterPro" id="IPR029063">
    <property type="entry name" value="SAM-dependent_MTases_sf"/>
</dbReference>
<dbReference type="Pfam" id="PF08100">
    <property type="entry name" value="Dimerisation"/>
    <property type="match status" value="1"/>
</dbReference>
<evidence type="ECO:0000256" key="3">
    <source>
        <dbReference type="ARBA" id="ARBA00022691"/>
    </source>
</evidence>
<evidence type="ECO:0000313" key="7">
    <source>
        <dbReference type="Proteomes" id="UP000323000"/>
    </source>
</evidence>
<dbReference type="GO" id="GO:0008171">
    <property type="term" value="F:O-methyltransferase activity"/>
    <property type="evidence" value="ECO:0007669"/>
    <property type="project" value="InterPro"/>
</dbReference>
<feature type="domain" description="O-methyltransferase C-terminal" evidence="4">
    <location>
        <begin position="139"/>
        <end position="344"/>
    </location>
</feature>
<dbReference type="AlphaFoldDB" id="A0A5C7I1F9"/>
<organism evidence="6 7">
    <name type="scientific">Acer yangbiense</name>
    <dbReference type="NCBI Taxonomy" id="1000413"/>
    <lineage>
        <taxon>Eukaryota</taxon>
        <taxon>Viridiplantae</taxon>
        <taxon>Streptophyta</taxon>
        <taxon>Embryophyta</taxon>
        <taxon>Tracheophyta</taxon>
        <taxon>Spermatophyta</taxon>
        <taxon>Magnoliopsida</taxon>
        <taxon>eudicotyledons</taxon>
        <taxon>Gunneridae</taxon>
        <taxon>Pentapetalae</taxon>
        <taxon>rosids</taxon>
        <taxon>malvids</taxon>
        <taxon>Sapindales</taxon>
        <taxon>Sapindaceae</taxon>
        <taxon>Hippocastanoideae</taxon>
        <taxon>Acereae</taxon>
        <taxon>Acer</taxon>
    </lineage>
</organism>
<feature type="domain" description="O-methyltransferase dimerisation" evidence="5">
    <location>
        <begin position="29"/>
        <end position="116"/>
    </location>
</feature>
<protein>
    <recommendedName>
        <fullName evidence="8">O-methyltransferase domain-containing protein</fullName>
    </recommendedName>
</protein>
<name>A0A5C7I1F9_9ROSI</name>
<dbReference type="InterPro" id="IPR001077">
    <property type="entry name" value="COMT_C"/>
</dbReference>
<dbReference type="GO" id="GO:0032259">
    <property type="term" value="P:methylation"/>
    <property type="evidence" value="ECO:0007669"/>
    <property type="project" value="UniProtKB-KW"/>
</dbReference>
<evidence type="ECO:0000313" key="6">
    <source>
        <dbReference type="EMBL" id="TXG63121.1"/>
    </source>
</evidence>
<evidence type="ECO:0000256" key="1">
    <source>
        <dbReference type="ARBA" id="ARBA00022603"/>
    </source>
</evidence>
<dbReference type="Gene3D" id="1.10.10.10">
    <property type="entry name" value="Winged helix-like DNA-binding domain superfamily/Winged helix DNA-binding domain"/>
    <property type="match status" value="1"/>
</dbReference>
<keyword evidence="2" id="KW-0808">Transferase</keyword>
<keyword evidence="1" id="KW-0489">Methyltransferase</keyword>
<dbReference type="GO" id="GO:0046983">
    <property type="term" value="F:protein dimerization activity"/>
    <property type="evidence" value="ECO:0007669"/>
    <property type="project" value="InterPro"/>
</dbReference>
<dbReference type="PROSITE" id="PS51683">
    <property type="entry name" value="SAM_OMT_II"/>
    <property type="match status" value="2"/>
</dbReference>
<dbReference type="PANTHER" id="PTHR11746">
    <property type="entry name" value="O-METHYLTRANSFERASE"/>
    <property type="match status" value="1"/>
</dbReference>
<evidence type="ECO:0000259" key="4">
    <source>
        <dbReference type="Pfam" id="PF00891"/>
    </source>
</evidence>
<dbReference type="Proteomes" id="UP000323000">
    <property type="component" value="Chromosome 4"/>
</dbReference>
<dbReference type="OrthoDB" id="1606438at2759"/>
<dbReference type="InterPro" id="IPR036388">
    <property type="entry name" value="WH-like_DNA-bd_sf"/>
</dbReference>
<reference evidence="7" key="1">
    <citation type="journal article" date="2019" name="Gigascience">
        <title>De novo genome assembly of the endangered Acer yangbiense, a plant species with extremely small populations endemic to Yunnan Province, China.</title>
        <authorList>
            <person name="Yang J."/>
            <person name="Wariss H.M."/>
            <person name="Tao L."/>
            <person name="Zhang R."/>
            <person name="Yun Q."/>
            <person name="Hollingsworth P."/>
            <person name="Dao Z."/>
            <person name="Luo G."/>
            <person name="Guo H."/>
            <person name="Ma Y."/>
            <person name="Sun W."/>
        </authorList>
    </citation>
    <scope>NUCLEOTIDE SEQUENCE [LARGE SCALE GENOMIC DNA]</scope>
    <source>
        <strain evidence="7">cv. Malutang</strain>
    </source>
</reference>